<dbReference type="InterPro" id="IPR015422">
    <property type="entry name" value="PyrdxlP-dep_Trfase_small"/>
</dbReference>
<dbReference type="CDD" id="cd00609">
    <property type="entry name" value="AAT_like"/>
    <property type="match status" value="1"/>
</dbReference>
<evidence type="ECO:0000313" key="8">
    <source>
        <dbReference type="EMBL" id="SEK34415.1"/>
    </source>
</evidence>
<dbReference type="Proteomes" id="UP000199297">
    <property type="component" value="Unassembled WGS sequence"/>
</dbReference>
<evidence type="ECO:0000256" key="2">
    <source>
        <dbReference type="ARBA" id="ARBA00007441"/>
    </source>
</evidence>
<evidence type="ECO:0000256" key="6">
    <source>
        <dbReference type="RuleBase" id="RU000481"/>
    </source>
</evidence>
<dbReference type="GO" id="GO:0006520">
    <property type="term" value="P:amino acid metabolic process"/>
    <property type="evidence" value="ECO:0007669"/>
    <property type="project" value="InterPro"/>
</dbReference>
<comment type="cofactor">
    <cofactor evidence="1 6">
        <name>pyridoxal 5'-phosphate</name>
        <dbReference type="ChEBI" id="CHEBI:597326"/>
    </cofactor>
</comment>
<dbReference type="InterPro" id="IPR004838">
    <property type="entry name" value="NHTrfase_class1_PyrdxlP-BS"/>
</dbReference>
<dbReference type="PROSITE" id="PS00105">
    <property type="entry name" value="AA_TRANSFER_CLASS_1"/>
    <property type="match status" value="1"/>
</dbReference>
<dbReference type="InterPro" id="IPR015421">
    <property type="entry name" value="PyrdxlP-dep_Trfase_major"/>
</dbReference>
<dbReference type="EC" id="2.6.1.-" evidence="6"/>
<keyword evidence="3 6" id="KW-0032">Aminotransferase</keyword>
<evidence type="ECO:0000256" key="1">
    <source>
        <dbReference type="ARBA" id="ARBA00001933"/>
    </source>
</evidence>
<dbReference type="Pfam" id="PF00155">
    <property type="entry name" value="Aminotran_1_2"/>
    <property type="match status" value="1"/>
</dbReference>
<dbReference type="SUPFAM" id="SSF53383">
    <property type="entry name" value="PLP-dependent transferases"/>
    <property type="match status" value="1"/>
</dbReference>
<dbReference type="InterPro" id="IPR015424">
    <property type="entry name" value="PyrdxlP-dep_Trfase"/>
</dbReference>
<dbReference type="PANTHER" id="PTHR46383:SF1">
    <property type="entry name" value="ASPARTATE AMINOTRANSFERASE"/>
    <property type="match status" value="1"/>
</dbReference>
<dbReference type="EMBL" id="FOBI01000001">
    <property type="protein sequence ID" value="SEK34415.1"/>
    <property type="molecule type" value="Genomic_DNA"/>
</dbReference>
<protein>
    <recommendedName>
        <fullName evidence="6">Aminotransferase</fullName>
        <ecNumber evidence="6">2.6.1.-</ecNumber>
    </recommendedName>
</protein>
<dbReference type="PANTHER" id="PTHR46383">
    <property type="entry name" value="ASPARTATE AMINOTRANSFERASE"/>
    <property type="match status" value="1"/>
</dbReference>
<evidence type="ECO:0000256" key="5">
    <source>
        <dbReference type="ARBA" id="ARBA00022898"/>
    </source>
</evidence>
<sequence>MTQTTQNPAVKYSSFTQRIGGDSVEAWDILYRGLARQKAGDDVIVLALGDPDFDTPSPIIEAAYSALQAGATHYPDVSGDEELRTIIANWHTETTGLQVNNEQVVVMNGAQCVLYAAAQCLLEPGSEIIIPEPMYTTYEAVFNSTGAKIVRIPIRPDNNFQVMPADIAAAITDKTSAILLNSPNNPSGAIFPRETMEAVAQLCQQHNLWLISDEVYSTLTFEKEHFSPCVLPGMAERTITINSLSKSHAMTGWRVGWAVCPPELAIHLGNLALCMLFGNPAFIQEAAKVALTKDLPELAIMKDTYQRRRDVLYARLKDIDGLHCHLPEAGMFLMVDIRSTGLSSQAFASTLLDKFDVATLPCGAFGPSIEGFVRISLSVSEDILVTASQRIAACMEYVASEQARLA</sequence>
<dbReference type="STRING" id="641665.GCA_002104455_00581"/>
<evidence type="ECO:0000259" key="7">
    <source>
        <dbReference type="Pfam" id="PF00155"/>
    </source>
</evidence>
<keyword evidence="4 6" id="KW-0808">Transferase</keyword>
<keyword evidence="9" id="KW-1185">Reference proteome</keyword>
<dbReference type="Gene3D" id="3.40.640.10">
    <property type="entry name" value="Type I PLP-dependent aspartate aminotransferase-like (Major domain)"/>
    <property type="match status" value="1"/>
</dbReference>
<accession>A0A1H7GF16</accession>
<comment type="similarity">
    <text evidence="2 6">Belongs to the class-I pyridoxal-phosphate-dependent aminotransferase family.</text>
</comment>
<dbReference type="InterPro" id="IPR004839">
    <property type="entry name" value="Aminotransferase_I/II_large"/>
</dbReference>
<keyword evidence="5" id="KW-0663">Pyridoxal phosphate</keyword>
<evidence type="ECO:0000256" key="3">
    <source>
        <dbReference type="ARBA" id="ARBA00022576"/>
    </source>
</evidence>
<evidence type="ECO:0000313" key="9">
    <source>
        <dbReference type="Proteomes" id="UP000199297"/>
    </source>
</evidence>
<reference evidence="9" key="1">
    <citation type="submission" date="2016-10" db="EMBL/GenBank/DDBJ databases">
        <authorList>
            <person name="Varghese N."/>
            <person name="Submissions S."/>
        </authorList>
    </citation>
    <scope>NUCLEOTIDE SEQUENCE [LARGE SCALE GENOMIC DNA]</scope>
    <source>
        <strain evidence="9">CGMCC 1.9127</strain>
    </source>
</reference>
<dbReference type="InterPro" id="IPR050596">
    <property type="entry name" value="AspAT/PAT-like"/>
</dbReference>
<evidence type="ECO:0000256" key="4">
    <source>
        <dbReference type="ARBA" id="ARBA00022679"/>
    </source>
</evidence>
<organism evidence="8 9">
    <name type="scientific">Colwellia chukchiensis</name>
    <dbReference type="NCBI Taxonomy" id="641665"/>
    <lineage>
        <taxon>Bacteria</taxon>
        <taxon>Pseudomonadati</taxon>
        <taxon>Pseudomonadota</taxon>
        <taxon>Gammaproteobacteria</taxon>
        <taxon>Alteromonadales</taxon>
        <taxon>Colwelliaceae</taxon>
        <taxon>Colwellia</taxon>
    </lineage>
</organism>
<dbReference type="Gene3D" id="3.90.1150.10">
    <property type="entry name" value="Aspartate Aminotransferase, domain 1"/>
    <property type="match status" value="1"/>
</dbReference>
<dbReference type="FunFam" id="3.40.640.10:FF:000033">
    <property type="entry name" value="Aspartate aminotransferase"/>
    <property type="match status" value="1"/>
</dbReference>
<name>A0A1H7GF16_9GAMM</name>
<dbReference type="GO" id="GO:0030170">
    <property type="term" value="F:pyridoxal phosphate binding"/>
    <property type="evidence" value="ECO:0007669"/>
    <property type="project" value="InterPro"/>
</dbReference>
<feature type="domain" description="Aminotransferase class I/classII large" evidence="7">
    <location>
        <begin position="42"/>
        <end position="384"/>
    </location>
</feature>
<proteinExistence type="inferred from homology"/>
<gene>
    <name evidence="8" type="ORF">SAMN05216262_101122</name>
</gene>
<dbReference type="GO" id="GO:0008483">
    <property type="term" value="F:transaminase activity"/>
    <property type="evidence" value="ECO:0007669"/>
    <property type="project" value="UniProtKB-KW"/>
</dbReference>
<dbReference type="AlphaFoldDB" id="A0A1H7GF16"/>
<dbReference type="RefSeq" id="WP_198951649.1">
    <property type="nucleotide sequence ID" value="NZ_FOBI01000001.1"/>
</dbReference>